<dbReference type="InterPro" id="IPR019096">
    <property type="entry name" value="YopX_protein"/>
</dbReference>
<evidence type="ECO:0000313" key="2">
    <source>
        <dbReference type="EMBL" id="KKM17685.1"/>
    </source>
</evidence>
<feature type="domain" description="YopX protein" evidence="1">
    <location>
        <begin position="15"/>
        <end position="139"/>
    </location>
</feature>
<dbReference type="SUPFAM" id="SSF159006">
    <property type="entry name" value="YopX-like"/>
    <property type="match status" value="1"/>
</dbReference>
<proteinExistence type="predicted"/>
<dbReference type="EMBL" id="LAZR01014393">
    <property type="protein sequence ID" value="KKM17685.1"/>
    <property type="molecule type" value="Genomic_DNA"/>
</dbReference>
<organism evidence="2">
    <name type="scientific">marine sediment metagenome</name>
    <dbReference type="NCBI Taxonomy" id="412755"/>
    <lineage>
        <taxon>unclassified sequences</taxon>
        <taxon>metagenomes</taxon>
        <taxon>ecological metagenomes</taxon>
    </lineage>
</organism>
<dbReference type="Gene3D" id="2.30.30.290">
    <property type="entry name" value="YopX-like domains"/>
    <property type="match status" value="1"/>
</dbReference>
<reference evidence="2" key="1">
    <citation type="journal article" date="2015" name="Nature">
        <title>Complex archaea that bridge the gap between prokaryotes and eukaryotes.</title>
        <authorList>
            <person name="Spang A."/>
            <person name="Saw J.H."/>
            <person name="Jorgensen S.L."/>
            <person name="Zaremba-Niedzwiedzka K."/>
            <person name="Martijn J."/>
            <person name="Lind A.E."/>
            <person name="van Eijk R."/>
            <person name="Schleper C."/>
            <person name="Guy L."/>
            <person name="Ettema T.J."/>
        </authorList>
    </citation>
    <scope>NUCLEOTIDE SEQUENCE</scope>
</reference>
<gene>
    <name evidence="2" type="ORF">LCGC14_1673250</name>
</gene>
<name>A0A0F9KQJ2_9ZZZZ</name>
<sequence>MRQYRGMVKFEDDCDIQRWVYGDKCTVEGKVYIILDDAEFCHYGNRTTISDTDLYITGFIEVRPDTVGQSTGLKDKNGKEIWEGDIVEYDYEFLDDKQRQAVHWSTDGYWIPLVVVEYGYNAIDSYHKNTFEIIGTIHDKEG</sequence>
<protein>
    <recommendedName>
        <fullName evidence="1">YopX protein domain-containing protein</fullName>
    </recommendedName>
</protein>
<evidence type="ECO:0000259" key="1">
    <source>
        <dbReference type="Pfam" id="PF09643"/>
    </source>
</evidence>
<accession>A0A0F9KQJ2</accession>
<dbReference type="Pfam" id="PF09643">
    <property type="entry name" value="YopX"/>
    <property type="match status" value="1"/>
</dbReference>
<dbReference type="InterPro" id="IPR023385">
    <property type="entry name" value="YopX-like_C"/>
</dbReference>
<dbReference type="AlphaFoldDB" id="A0A0F9KQJ2"/>
<comment type="caution">
    <text evidence="2">The sequence shown here is derived from an EMBL/GenBank/DDBJ whole genome shotgun (WGS) entry which is preliminary data.</text>
</comment>